<proteinExistence type="predicted"/>
<feature type="compositionally biased region" description="Basic and acidic residues" evidence="1">
    <location>
        <begin position="10"/>
        <end position="19"/>
    </location>
</feature>
<gene>
    <name evidence="3" type="ORF">AALO_G00283470</name>
</gene>
<reference evidence="3" key="1">
    <citation type="submission" date="2020-10" db="EMBL/GenBank/DDBJ databases">
        <title>Chromosome-scale genome assembly of the Allis shad, Alosa alosa.</title>
        <authorList>
            <person name="Margot Z."/>
            <person name="Christophe K."/>
            <person name="Cabau C."/>
            <person name="Louis A."/>
            <person name="Berthelot C."/>
            <person name="Parey E."/>
            <person name="Roest Crollius H."/>
            <person name="Montfort J."/>
            <person name="Robinson-Rechavi M."/>
            <person name="Bucao C."/>
            <person name="Bouchez O."/>
            <person name="Gislard M."/>
            <person name="Lluch J."/>
            <person name="Milhes M."/>
            <person name="Lampietro C."/>
            <person name="Lopez Roques C."/>
            <person name="Donnadieu C."/>
            <person name="Braasch I."/>
            <person name="Desvignes T."/>
            <person name="Postlethwait J."/>
            <person name="Bobe J."/>
            <person name="Guiguen Y."/>
        </authorList>
    </citation>
    <scope>NUCLEOTIDE SEQUENCE</scope>
    <source>
        <strain evidence="3">M-15738</strain>
        <tissue evidence="3">Blood</tissue>
    </source>
</reference>
<dbReference type="AlphaFoldDB" id="A0AAV6FJY3"/>
<accession>A0AAV6FJY3</accession>
<feature type="transmembrane region" description="Helical" evidence="2">
    <location>
        <begin position="52"/>
        <end position="72"/>
    </location>
</feature>
<dbReference type="Proteomes" id="UP000823561">
    <property type="component" value="Chromosome 22"/>
</dbReference>
<dbReference type="EMBL" id="JADWDJ010000022">
    <property type="protein sequence ID" value="KAG5263179.1"/>
    <property type="molecule type" value="Genomic_DNA"/>
</dbReference>
<organism evidence="3 4">
    <name type="scientific">Alosa alosa</name>
    <name type="common">allis shad</name>
    <dbReference type="NCBI Taxonomy" id="278164"/>
    <lineage>
        <taxon>Eukaryota</taxon>
        <taxon>Metazoa</taxon>
        <taxon>Chordata</taxon>
        <taxon>Craniata</taxon>
        <taxon>Vertebrata</taxon>
        <taxon>Euteleostomi</taxon>
        <taxon>Actinopterygii</taxon>
        <taxon>Neopterygii</taxon>
        <taxon>Teleostei</taxon>
        <taxon>Clupei</taxon>
        <taxon>Clupeiformes</taxon>
        <taxon>Clupeoidei</taxon>
        <taxon>Clupeidae</taxon>
        <taxon>Alosa</taxon>
    </lineage>
</organism>
<keyword evidence="2" id="KW-0812">Transmembrane</keyword>
<protein>
    <submittedName>
        <fullName evidence="3">Uncharacterized protein</fullName>
    </submittedName>
</protein>
<sequence length="93" mass="10546">MTHLVKVKESYRDIAEHRRPQTHRPIGPVHTSRGTQLNQHHGTETEIQPTSYLFPLYLSLLFSLSLTPILSFSPSLSHPFILVVSMGKNNVLT</sequence>
<feature type="region of interest" description="Disordered" evidence="1">
    <location>
        <begin position="10"/>
        <end position="44"/>
    </location>
</feature>
<evidence type="ECO:0000313" key="4">
    <source>
        <dbReference type="Proteomes" id="UP000823561"/>
    </source>
</evidence>
<name>A0AAV6FJY3_9TELE</name>
<keyword evidence="4" id="KW-1185">Reference proteome</keyword>
<evidence type="ECO:0000256" key="2">
    <source>
        <dbReference type="SAM" id="Phobius"/>
    </source>
</evidence>
<keyword evidence="2" id="KW-0472">Membrane</keyword>
<comment type="caution">
    <text evidence="3">The sequence shown here is derived from an EMBL/GenBank/DDBJ whole genome shotgun (WGS) entry which is preliminary data.</text>
</comment>
<feature type="compositionally biased region" description="Polar residues" evidence="1">
    <location>
        <begin position="32"/>
        <end position="44"/>
    </location>
</feature>
<evidence type="ECO:0000313" key="3">
    <source>
        <dbReference type="EMBL" id="KAG5263179.1"/>
    </source>
</evidence>
<keyword evidence="2" id="KW-1133">Transmembrane helix</keyword>
<evidence type="ECO:0000256" key="1">
    <source>
        <dbReference type="SAM" id="MobiDB-lite"/>
    </source>
</evidence>